<dbReference type="EMBL" id="WIXE01002497">
    <property type="protein sequence ID" value="KAK5984761.1"/>
    <property type="molecule type" value="Genomic_DNA"/>
</dbReference>
<sequence length="27" mass="3103">MAKNSVPMTEQTLHKELFPSCRRTILA</sequence>
<gene>
    <name evidence="1" type="ORF">GCK32_020271</name>
</gene>
<evidence type="ECO:0000313" key="1">
    <source>
        <dbReference type="EMBL" id="KAK5984761.1"/>
    </source>
</evidence>
<name>A0AAN8FS34_TRICO</name>
<comment type="caution">
    <text evidence="1">The sequence shown here is derived from an EMBL/GenBank/DDBJ whole genome shotgun (WGS) entry which is preliminary data.</text>
</comment>
<dbReference type="AlphaFoldDB" id="A0AAN8FS34"/>
<keyword evidence="2" id="KW-1185">Reference proteome</keyword>
<dbReference type="Proteomes" id="UP001331761">
    <property type="component" value="Unassembled WGS sequence"/>
</dbReference>
<accession>A0AAN8FS34</accession>
<protein>
    <submittedName>
        <fullName evidence="1">Uncharacterized protein</fullName>
    </submittedName>
</protein>
<proteinExistence type="predicted"/>
<evidence type="ECO:0000313" key="2">
    <source>
        <dbReference type="Proteomes" id="UP001331761"/>
    </source>
</evidence>
<organism evidence="1 2">
    <name type="scientific">Trichostrongylus colubriformis</name>
    <name type="common">Black scour worm</name>
    <dbReference type="NCBI Taxonomy" id="6319"/>
    <lineage>
        <taxon>Eukaryota</taxon>
        <taxon>Metazoa</taxon>
        <taxon>Ecdysozoa</taxon>
        <taxon>Nematoda</taxon>
        <taxon>Chromadorea</taxon>
        <taxon>Rhabditida</taxon>
        <taxon>Rhabditina</taxon>
        <taxon>Rhabditomorpha</taxon>
        <taxon>Strongyloidea</taxon>
        <taxon>Trichostrongylidae</taxon>
        <taxon>Trichostrongylus</taxon>
    </lineage>
</organism>
<reference evidence="1 2" key="1">
    <citation type="submission" date="2019-10" db="EMBL/GenBank/DDBJ databases">
        <title>Assembly and Annotation for the nematode Trichostrongylus colubriformis.</title>
        <authorList>
            <person name="Martin J."/>
        </authorList>
    </citation>
    <scope>NUCLEOTIDE SEQUENCE [LARGE SCALE GENOMIC DNA]</scope>
    <source>
        <strain evidence="1">G859</strain>
        <tissue evidence="1">Whole worm</tissue>
    </source>
</reference>